<protein>
    <submittedName>
        <fullName evidence="1">Uncharacterized protein</fullName>
    </submittedName>
</protein>
<proteinExistence type="predicted"/>
<organism evidence="1 2">
    <name type="scientific">Brumicola pallidula DSM 14239 = ACAM 615</name>
    <dbReference type="NCBI Taxonomy" id="1121922"/>
    <lineage>
        <taxon>Bacteria</taxon>
        <taxon>Pseudomonadati</taxon>
        <taxon>Pseudomonadota</taxon>
        <taxon>Gammaproteobacteria</taxon>
        <taxon>Alteromonadales</taxon>
        <taxon>Alteromonadaceae</taxon>
        <taxon>Brumicola</taxon>
    </lineage>
</organism>
<evidence type="ECO:0000313" key="1">
    <source>
        <dbReference type="EMBL" id="GAC27076.1"/>
    </source>
</evidence>
<keyword evidence="2" id="KW-1185">Reference proteome</keyword>
<dbReference type="STRING" id="1121922.GCA_000428905_02490"/>
<gene>
    <name evidence="1" type="ORF">GPAL_0195</name>
</gene>
<dbReference type="Proteomes" id="UP000006251">
    <property type="component" value="Unassembled WGS sequence"/>
</dbReference>
<dbReference type="EMBL" id="BAEQ01000004">
    <property type="protein sequence ID" value="GAC27076.1"/>
    <property type="molecule type" value="Genomic_DNA"/>
</dbReference>
<comment type="caution">
    <text evidence="1">The sequence shown here is derived from an EMBL/GenBank/DDBJ whole genome shotgun (WGS) entry which is preliminary data.</text>
</comment>
<reference evidence="2" key="1">
    <citation type="journal article" date="2014" name="Environ. Microbiol.">
        <title>Comparative genomics of the marine bacterial genus Glaciecola reveals the high degree of genomic diversity and genomic characteristic for cold adaptation.</title>
        <authorList>
            <person name="Qin Q.L."/>
            <person name="Xie B.B."/>
            <person name="Yu Y."/>
            <person name="Shu Y.L."/>
            <person name="Rong J.C."/>
            <person name="Zhang Y.J."/>
            <person name="Zhao D.L."/>
            <person name="Chen X.L."/>
            <person name="Zhang X.Y."/>
            <person name="Chen B."/>
            <person name="Zhou B.C."/>
            <person name="Zhang Y.Z."/>
        </authorList>
    </citation>
    <scope>NUCLEOTIDE SEQUENCE [LARGE SCALE GENOMIC DNA]</scope>
    <source>
        <strain evidence="2">ACAM 615</strain>
    </source>
</reference>
<dbReference type="AlphaFoldDB" id="K6YSW4"/>
<evidence type="ECO:0000313" key="2">
    <source>
        <dbReference type="Proteomes" id="UP000006251"/>
    </source>
</evidence>
<accession>K6YSW4</accession>
<name>K6YSW4_9ALTE</name>
<sequence>MLNHTYLLVIFPHIQEFVAVINANLMPDSCDDVEKPAPIWQPVC</sequence>